<evidence type="ECO:0000256" key="9">
    <source>
        <dbReference type="SAM" id="MobiDB-lite"/>
    </source>
</evidence>
<dbReference type="GeneID" id="20670748"/>
<dbReference type="Proteomes" id="UP000030671">
    <property type="component" value="Unassembled WGS sequence"/>
</dbReference>
<dbReference type="OrthoDB" id="17102at2759"/>
<feature type="compositionally biased region" description="Low complexity" evidence="9">
    <location>
        <begin position="64"/>
        <end position="83"/>
    </location>
</feature>
<evidence type="ECO:0000313" key="12">
    <source>
        <dbReference type="Proteomes" id="UP000030671"/>
    </source>
</evidence>
<evidence type="ECO:0000256" key="6">
    <source>
        <dbReference type="ARBA" id="ARBA00023209"/>
    </source>
</evidence>
<dbReference type="CDD" id="cd02174">
    <property type="entry name" value="CCT"/>
    <property type="match status" value="1"/>
</dbReference>
<dbReference type="GO" id="GO:0031210">
    <property type="term" value="F:phosphatidylcholine binding"/>
    <property type="evidence" value="ECO:0007669"/>
    <property type="project" value="TreeGrafter"/>
</dbReference>
<dbReference type="InterPro" id="IPR004821">
    <property type="entry name" value="Cyt_trans-like"/>
</dbReference>
<sequence length="416" mass="45213">MESTEPNAHHKKTLHSKRSFGKYPHKIDSPAYDASEEDNDPLTDDAASALSIPAPSRNHSANTSQPRASSAAASQSNAVPSAAKSRLKHYLASSAVLSDDGVDSPTYDGDIESSTTAGPDRENSKAASAVAVSHIRSSSTSTLTSPVSVFHALPDDASGSPFHAGPTIVTAFAPSTASSSDVEPVTVTVTRRHAINTTPSEPEPVAAAQEAFDPAALAADDIQSFVRQAIDGELHRKYKINEPPVGRPVRVYADGVYDLFHFGHALQLRQAKLSFPDVYLLVGVCSDELVKEHKFSCVMSHAERCEAARHCRWVDEVVPEAPWVIDAEFVERYQIDYVAHDEDPYVSAGHEDVYDFVKRLGRFIPTRRTPGVSTSSLLERIVKGYRKRDFDKKLENMGHAELMAQGSDYEEKGTGP</sequence>
<evidence type="ECO:0000256" key="2">
    <source>
        <dbReference type="ARBA" id="ARBA00022516"/>
    </source>
</evidence>
<dbReference type="InterPro" id="IPR045049">
    <property type="entry name" value="Pcy1-like"/>
</dbReference>
<gene>
    <name evidence="11" type="ORF">HETIRDRAFT_321424</name>
</gene>
<dbReference type="GO" id="GO:0005635">
    <property type="term" value="C:nuclear envelope"/>
    <property type="evidence" value="ECO:0007669"/>
    <property type="project" value="TreeGrafter"/>
</dbReference>
<dbReference type="HOGENOM" id="CLU_037448_0_0_1"/>
<evidence type="ECO:0000256" key="4">
    <source>
        <dbReference type="ARBA" id="ARBA00022695"/>
    </source>
</evidence>
<feature type="region of interest" description="Disordered" evidence="9">
    <location>
        <begin position="1"/>
        <end position="128"/>
    </location>
</feature>
<dbReference type="PANTHER" id="PTHR10739">
    <property type="entry name" value="CYTIDYLYLTRANSFERASE"/>
    <property type="match status" value="1"/>
</dbReference>
<keyword evidence="3" id="KW-0808">Transferase</keyword>
<dbReference type="InterPro" id="IPR014729">
    <property type="entry name" value="Rossmann-like_a/b/a_fold"/>
</dbReference>
<keyword evidence="2" id="KW-0444">Lipid biosynthesis</keyword>
<feature type="compositionally biased region" description="Basic residues" evidence="9">
    <location>
        <begin position="9"/>
        <end position="24"/>
    </location>
</feature>
<dbReference type="Gene3D" id="3.40.50.620">
    <property type="entry name" value="HUPs"/>
    <property type="match status" value="1"/>
</dbReference>
<comment type="similarity">
    <text evidence="1">Belongs to the cytidylyltransferase family.</text>
</comment>
<evidence type="ECO:0000313" key="11">
    <source>
        <dbReference type="EMBL" id="ETW79863.1"/>
    </source>
</evidence>
<evidence type="ECO:0000256" key="8">
    <source>
        <dbReference type="ARBA" id="ARBA00026101"/>
    </source>
</evidence>
<dbReference type="eggNOG" id="KOG2804">
    <property type="taxonomic scope" value="Eukaryota"/>
</dbReference>
<dbReference type="InParanoid" id="W4K223"/>
<name>W4K223_HETIT</name>
<dbReference type="InterPro" id="IPR041723">
    <property type="entry name" value="CCT"/>
</dbReference>
<dbReference type="EC" id="2.7.7.15" evidence="8"/>
<dbReference type="KEGG" id="hir:HETIRDRAFT_321424"/>
<dbReference type="AlphaFoldDB" id="W4K223"/>
<organism evidence="11 12">
    <name type="scientific">Heterobasidion irregulare (strain TC 32-1)</name>
    <dbReference type="NCBI Taxonomy" id="747525"/>
    <lineage>
        <taxon>Eukaryota</taxon>
        <taxon>Fungi</taxon>
        <taxon>Dikarya</taxon>
        <taxon>Basidiomycota</taxon>
        <taxon>Agaricomycotina</taxon>
        <taxon>Agaricomycetes</taxon>
        <taxon>Russulales</taxon>
        <taxon>Bondarzewiaceae</taxon>
        <taxon>Heterobasidion</taxon>
        <taxon>Heterobasidion annosum species complex</taxon>
    </lineage>
</organism>
<keyword evidence="7" id="KW-1208">Phospholipid metabolism</keyword>
<proteinExistence type="inferred from homology"/>
<reference evidence="11 12" key="1">
    <citation type="journal article" date="2012" name="New Phytol.">
        <title>Insight into trade-off between wood decay and parasitism from the genome of a fungal forest pathogen.</title>
        <authorList>
            <person name="Olson A."/>
            <person name="Aerts A."/>
            <person name="Asiegbu F."/>
            <person name="Belbahri L."/>
            <person name="Bouzid O."/>
            <person name="Broberg A."/>
            <person name="Canback B."/>
            <person name="Coutinho P.M."/>
            <person name="Cullen D."/>
            <person name="Dalman K."/>
            <person name="Deflorio G."/>
            <person name="van Diepen L.T."/>
            <person name="Dunand C."/>
            <person name="Duplessis S."/>
            <person name="Durling M."/>
            <person name="Gonthier P."/>
            <person name="Grimwood J."/>
            <person name="Fossdal C.G."/>
            <person name="Hansson D."/>
            <person name="Henrissat B."/>
            <person name="Hietala A."/>
            <person name="Himmelstrand K."/>
            <person name="Hoffmeister D."/>
            <person name="Hogberg N."/>
            <person name="James T.Y."/>
            <person name="Karlsson M."/>
            <person name="Kohler A."/>
            <person name="Kues U."/>
            <person name="Lee Y.H."/>
            <person name="Lin Y.C."/>
            <person name="Lind M."/>
            <person name="Lindquist E."/>
            <person name="Lombard V."/>
            <person name="Lucas S."/>
            <person name="Lunden K."/>
            <person name="Morin E."/>
            <person name="Murat C."/>
            <person name="Park J."/>
            <person name="Raffaello T."/>
            <person name="Rouze P."/>
            <person name="Salamov A."/>
            <person name="Schmutz J."/>
            <person name="Solheim H."/>
            <person name="Stahlberg J."/>
            <person name="Velez H."/>
            <person name="de Vries R.P."/>
            <person name="Wiebenga A."/>
            <person name="Woodward S."/>
            <person name="Yakovlev I."/>
            <person name="Garbelotto M."/>
            <person name="Martin F."/>
            <person name="Grigoriev I.V."/>
            <person name="Stenlid J."/>
        </authorList>
    </citation>
    <scope>NUCLEOTIDE SEQUENCE [LARGE SCALE GENOMIC DNA]</scope>
    <source>
        <strain evidence="11 12">TC 32-1</strain>
    </source>
</reference>
<dbReference type="RefSeq" id="XP_009548403.1">
    <property type="nucleotide sequence ID" value="XM_009550108.1"/>
</dbReference>
<feature type="compositionally biased region" description="Acidic residues" evidence="9">
    <location>
        <begin position="34"/>
        <end position="43"/>
    </location>
</feature>
<evidence type="ECO:0000256" key="3">
    <source>
        <dbReference type="ARBA" id="ARBA00022679"/>
    </source>
</evidence>
<accession>W4K223</accession>
<evidence type="ECO:0000256" key="5">
    <source>
        <dbReference type="ARBA" id="ARBA00023098"/>
    </source>
</evidence>
<dbReference type="GO" id="GO:0004105">
    <property type="term" value="F:choline-phosphate cytidylyltransferase activity"/>
    <property type="evidence" value="ECO:0007669"/>
    <property type="project" value="UniProtKB-EC"/>
</dbReference>
<evidence type="ECO:0000259" key="10">
    <source>
        <dbReference type="Pfam" id="PF01467"/>
    </source>
</evidence>
<keyword evidence="4" id="KW-0548">Nucleotidyltransferase</keyword>
<dbReference type="NCBIfam" id="TIGR00125">
    <property type="entry name" value="cyt_tran_rel"/>
    <property type="match status" value="1"/>
</dbReference>
<keyword evidence="5" id="KW-0443">Lipid metabolism</keyword>
<dbReference type="SUPFAM" id="SSF52374">
    <property type="entry name" value="Nucleotidylyl transferase"/>
    <property type="match status" value="1"/>
</dbReference>
<dbReference type="Pfam" id="PF01467">
    <property type="entry name" value="CTP_transf_like"/>
    <property type="match status" value="1"/>
</dbReference>
<dbReference type="STRING" id="747525.W4K223"/>
<keyword evidence="12" id="KW-1185">Reference proteome</keyword>
<keyword evidence="6" id="KW-0594">Phospholipid biosynthesis</keyword>
<dbReference type="PANTHER" id="PTHR10739:SF13">
    <property type="entry name" value="CHOLINE-PHOSPHATE CYTIDYLYLTRANSFERASE"/>
    <property type="match status" value="1"/>
</dbReference>
<dbReference type="EMBL" id="KI925460">
    <property type="protein sequence ID" value="ETW79863.1"/>
    <property type="molecule type" value="Genomic_DNA"/>
</dbReference>
<evidence type="ECO:0000256" key="1">
    <source>
        <dbReference type="ARBA" id="ARBA00010101"/>
    </source>
</evidence>
<feature type="domain" description="Cytidyltransferase-like" evidence="10">
    <location>
        <begin position="252"/>
        <end position="379"/>
    </location>
</feature>
<protein>
    <recommendedName>
        <fullName evidence="8">choline-phosphate cytidylyltransferase</fullName>
        <ecNumber evidence="8">2.7.7.15</ecNumber>
    </recommendedName>
</protein>
<evidence type="ECO:0000256" key="7">
    <source>
        <dbReference type="ARBA" id="ARBA00023264"/>
    </source>
</evidence>